<evidence type="ECO:0000313" key="2">
    <source>
        <dbReference type="EMBL" id="AFC21418.1"/>
    </source>
</evidence>
<feature type="region of interest" description="Disordered" evidence="1">
    <location>
        <begin position="93"/>
        <end position="190"/>
    </location>
</feature>
<name>K4F699_9CAUD</name>
<feature type="compositionally biased region" description="Low complexity" evidence="1">
    <location>
        <begin position="155"/>
        <end position="190"/>
    </location>
</feature>
<feature type="compositionally biased region" description="Basic and acidic residues" evidence="1">
    <location>
        <begin position="136"/>
        <end position="149"/>
    </location>
</feature>
<sequence length="190" mass="20979">MGKFFKWLAGIFGGNTIVTVGNGNTTTVSQTSEVKILKGRDPNGDYEYKLRPLSKEELSDIARRAVEDVAKMKLVTEGREERIREWMKEDVERANTAVKTSPGPNAKPLKAEELKRAVTASKNRPPAPPAPPRSRVVSDDDSYRRRNDDAVFINTTTISDTYTHHTSSHSSSNDSYSSCDSSSSYSGSCD</sequence>
<dbReference type="EMBL" id="JN882284">
    <property type="protein sequence ID" value="AFC21418.1"/>
    <property type="molecule type" value="Genomic_DNA"/>
</dbReference>
<keyword evidence="3" id="KW-1185">Reference proteome</keyword>
<evidence type="ECO:0000256" key="1">
    <source>
        <dbReference type="SAM" id="MobiDB-lite"/>
    </source>
</evidence>
<organism evidence="2 3">
    <name type="scientific">Cronobacter phage vB_CsaM_GAP31</name>
    <dbReference type="NCBI Taxonomy" id="1141135"/>
    <lineage>
        <taxon>Viruses</taxon>
        <taxon>Duplodnaviria</taxon>
        <taxon>Heunggongvirae</taxon>
        <taxon>Uroviricota</taxon>
        <taxon>Caudoviricetes</taxon>
        <taxon>Vequintavirinae</taxon>
        <taxon>Seunavirus</taxon>
        <taxon>Seunavirus GAP31</taxon>
    </lineage>
</organism>
<reference evidence="2 3" key="1">
    <citation type="journal article" date="2012" name="J. Virol.">
        <title>Genome Sequence of Cronobacter sakazakii Myovirus vB_CsaM_GAP31.</title>
        <authorList>
            <person name="Abbasifar R."/>
            <person name="Kropinski A.M."/>
            <person name="Sabour P.M."/>
            <person name="Ackermann H.W."/>
            <person name="Alanis Villa A."/>
            <person name="Abbasifar A."/>
            <person name="Griffiths M.W."/>
        </authorList>
    </citation>
    <scope>NUCLEOTIDE SEQUENCE [LARGE SCALE GENOMIC DNA]</scope>
</reference>
<gene>
    <name evidence="2" type="ORF">GAP31_237</name>
</gene>
<dbReference type="OrthoDB" id="39814at10239"/>
<evidence type="ECO:0000313" key="3">
    <source>
        <dbReference type="Proteomes" id="UP000000458"/>
    </source>
</evidence>
<dbReference type="GeneID" id="13993557"/>
<dbReference type="KEGG" id="vg:13993557"/>
<accession>K4F699</accession>
<proteinExistence type="predicted"/>
<dbReference type="RefSeq" id="YP_006987073.1">
    <property type="nucleotide sequence ID" value="NC_019400.1"/>
</dbReference>
<dbReference type="Proteomes" id="UP000000458">
    <property type="component" value="Segment"/>
</dbReference>
<protein>
    <submittedName>
        <fullName evidence="2">Uncharacterized protein</fullName>
    </submittedName>
</protein>